<dbReference type="AlphaFoldDB" id="A0A3P6FPW0"/>
<proteinExistence type="predicted"/>
<organism evidence="2">
    <name type="scientific">Brassica oleracea</name>
    <name type="common">Wild cabbage</name>
    <dbReference type="NCBI Taxonomy" id="3712"/>
    <lineage>
        <taxon>Eukaryota</taxon>
        <taxon>Viridiplantae</taxon>
        <taxon>Streptophyta</taxon>
        <taxon>Embryophyta</taxon>
        <taxon>Tracheophyta</taxon>
        <taxon>Spermatophyta</taxon>
        <taxon>Magnoliopsida</taxon>
        <taxon>eudicotyledons</taxon>
        <taxon>Gunneridae</taxon>
        <taxon>Pentapetalae</taxon>
        <taxon>rosids</taxon>
        <taxon>malvids</taxon>
        <taxon>Brassicales</taxon>
        <taxon>Brassicaceae</taxon>
        <taxon>Brassiceae</taxon>
        <taxon>Brassica</taxon>
    </lineage>
</organism>
<evidence type="ECO:0000256" key="1">
    <source>
        <dbReference type="SAM" id="Phobius"/>
    </source>
</evidence>
<keyword evidence="1" id="KW-0812">Transmembrane</keyword>
<feature type="transmembrane region" description="Helical" evidence="1">
    <location>
        <begin position="12"/>
        <end position="37"/>
    </location>
</feature>
<name>A0A3P6FPW0_BRAOL</name>
<keyword evidence="1" id="KW-0472">Membrane</keyword>
<protein>
    <submittedName>
        <fullName evidence="2">Uncharacterized protein</fullName>
    </submittedName>
</protein>
<keyword evidence="1" id="KW-1133">Transmembrane helix</keyword>
<sequence length="56" mass="6339">MQKSPASERKVFNRIFSTFIPISCTIVSFTCFTTIFFPNVTTSLPDLLSPCKFIDT</sequence>
<reference evidence="2" key="1">
    <citation type="submission" date="2018-11" db="EMBL/GenBank/DDBJ databases">
        <authorList>
            <consortium name="Genoscope - CEA"/>
            <person name="William W."/>
        </authorList>
    </citation>
    <scope>NUCLEOTIDE SEQUENCE</scope>
</reference>
<evidence type="ECO:0000313" key="2">
    <source>
        <dbReference type="EMBL" id="VDD50826.1"/>
    </source>
</evidence>
<accession>A0A3P6FPW0</accession>
<gene>
    <name evidence="2" type="ORF">BOLC1T03215H</name>
</gene>
<dbReference type="EMBL" id="LR031878">
    <property type="protein sequence ID" value="VDD50826.1"/>
    <property type="molecule type" value="Genomic_DNA"/>
</dbReference>